<evidence type="ECO:0000256" key="9">
    <source>
        <dbReference type="ARBA" id="ARBA00023273"/>
    </source>
</evidence>
<feature type="domain" description="Dynein attachment factor N-terminal" evidence="12">
    <location>
        <begin position="9"/>
        <end position="78"/>
    </location>
</feature>
<comment type="subunit">
    <text evidence="4">Homodimer.</text>
</comment>
<keyword evidence="7" id="KW-0282">Flagellum</keyword>
<dbReference type="GO" id="GO:0005576">
    <property type="term" value="C:extracellular region"/>
    <property type="evidence" value="ECO:0007669"/>
    <property type="project" value="GOC"/>
</dbReference>
<comment type="function">
    <text evidence="1">Dynein-attachment factor required for cilia motility.</text>
</comment>
<name>A0A8I6R8R5_CIMLE</name>
<dbReference type="OMA" id="YRNWRRH"/>
<evidence type="ECO:0000256" key="8">
    <source>
        <dbReference type="ARBA" id="ARBA00023069"/>
    </source>
</evidence>
<dbReference type="GO" id="GO:0031514">
    <property type="term" value="C:motile cilium"/>
    <property type="evidence" value="ECO:0007669"/>
    <property type="project" value="UniProtKB-SubCell"/>
</dbReference>
<dbReference type="Pfam" id="PF15867">
    <property type="entry name" value="Dynein_attach_N"/>
    <property type="match status" value="1"/>
</dbReference>
<dbReference type="PANTHER" id="PTHR28572">
    <property type="entry name" value="COILED-COIL DOMAIN-CONTAINING PROTEIN 103"/>
    <property type="match status" value="1"/>
</dbReference>
<evidence type="ECO:0000313" key="14">
    <source>
        <dbReference type="Proteomes" id="UP000494040"/>
    </source>
</evidence>
<keyword evidence="8" id="KW-0969">Cilium</keyword>
<dbReference type="GO" id="GO:0036159">
    <property type="term" value="P:inner dynein arm assembly"/>
    <property type="evidence" value="ECO:0007669"/>
    <property type="project" value="TreeGrafter"/>
</dbReference>
<dbReference type="InterPro" id="IPR031733">
    <property type="entry name" value="Dynein_attach_N"/>
</dbReference>
<keyword evidence="14" id="KW-1185">Reference proteome</keyword>
<evidence type="ECO:0000256" key="7">
    <source>
        <dbReference type="ARBA" id="ARBA00022846"/>
    </source>
</evidence>
<organism evidence="13 14">
    <name type="scientific">Cimex lectularius</name>
    <name type="common">Bed bug</name>
    <name type="synonym">Acanthia lectularia</name>
    <dbReference type="NCBI Taxonomy" id="79782"/>
    <lineage>
        <taxon>Eukaryota</taxon>
        <taxon>Metazoa</taxon>
        <taxon>Ecdysozoa</taxon>
        <taxon>Arthropoda</taxon>
        <taxon>Hexapoda</taxon>
        <taxon>Insecta</taxon>
        <taxon>Pterygota</taxon>
        <taxon>Neoptera</taxon>
        <taxon>Paraneoptera</taxon>
        <taxon>Hemiptera</taxon>
        <taxon>Heteroptera</taxon>
        <taxon>Panheteroptera</taxon>
        <taxon>Cimicomorpha</taxon>
        <taxon>Cimicidae</taxon>
        <taxon>Cimex</taxon>
    </lineage>
</organism>
<dbReference type="InterPro" id="IPR042422">
    <property type="entry name" value="CC103"/>
</dbReference>
<evidence type="ECO:0000256" key="6">
    <source>
        <dbReference type="ARBA" id="ARBA00022794"/>
    </source>
</evidence>
<reference evidence="13" key="1">
    <citation type="submission" date="2022-01" db="UniProtKB">
        <authorList>
            <consortium name="EnsemblMetazoa"/>
        </authorList>
    </citation>
    <scope>IDENTIFICATION</scope>
</reference>
<evidence type="ECO:0000256" key="4">
    <source>
        <dbReference type="ARBA" id="ARBA00011738"/>
    </source>
</evidence>
<evidence type="ECO:0000256" key="2">
    <source>
        <dbReference type="ARBA" id="ARBA00004230"/>
    </source>
</evidence>
<dbReference type="GO" id="GO:0007368">
    <property type="term" value="P:determination of left/right symmetry"/>
    <property type="evidence" value="ECO:0007669"/>
    <property type="project" value="TreeGrafter"/>
</dbReference>
<accession>A0A8I6R8R5</accession>
<dbReference type="PANTHER" id="PTHR28572:SF1">
    <property type="entry name" value="COILED-COIL DOMAIN-CONTAINING PROTEIN 103"/>
    <property type="match status" value="1"/>
</dbReference>
<evidence type="ECO:0000259" key="11">
    <source>
        <dbReference type="Pfam" id="PF13877"/>
    </source>
</evidence>
<dbReference type="GO" id="GO:0036157">
    <property type="term" value="C:outer dynein arm"/>
    <property type="evidence" value="ECO:0007669"/>
    <property type="project" value="InterPro"/>
</dbReference>
<evidence type="ECO:0000256" key="3">
    <source>
        <dbReference type="ARBA" id="ARBA00004496"/>
    </source>
</evidence>
<dbReference type="GO" id="GO:0003351">
    <property type="term" value="P:epithelial cilium movement involved in extracellular fluid movement"/>
    <property type="evidence" value="ECO:0007669"/>
    <property type="project" value="TreeGrafter"/>
</dbReference>
<evidence type="ECO:0000256" key="10">
    <source>
        <dbReference type="ARBA" id="ARBA00049986"/>
    </source>
</evidence>
<feature type="domain" description="RNA-polymerase II-associated protein 3-like C-terminal" evidence="11">
    <location>
        <begin position="101"/>
        <end position="186"/>
    </location>
</feature>
<dbReference type="AlphaFoldDB" id="A0A8I6R8R5"/>
<evidence type="ECO:0000256" key="5">
    <source>
        <dbReference type="ARBA" id="ARBA00022490"/>
    </source>
</evidence>
<evidence type="ECO:0000259" key="12">
    <source>
        <dbReference type="Pfam" id="PF15867"/>
    </source>
</evidence>
<dbReference type="Proteomes" id="UP000494040">
    <property type="component" value="Unassembled WGS sequence"/>
</dbReference>
<dbReference type="InterPro" id="IPR025986">
    <property type="entry name" value="RPAP3-like_C"/>
</dbReference>
<evidence type="ECO:0008006" key="15">
    <source>
        <dbReference type="Google" id="ProtNLM"/>
    </source>
</evidence>
<dbReference type="KEGG" id="clec:106662073"/>
<comment type="subcellular location">
    <subcellularLocation>
        <location evidence="2">Cell projection</location>
        <location evidence="2">Cilium</location>
        <location evidence="2">Flagellum</location>
    </subcellularLocation>
    <subcellularLocation>
        <location evidence="3">Cytoplasm</location>
    </subcellularLocation>
</comment>
<proteinExistence type="inferred from homology"/>
<dbReference type="EnsemblMetazoa" id="XM_014385879.1">
    <property type="protein sequence ID" value="XP_014241365.1"/>
    <property type="gene ID" value="LOC106662073"/>
</dbReference>
<keyword evidence="6" id="KW-0970">Cilium biogenesis/degradation</keyword>
<comment type="similarity">
    <text evidence="10">Belongs to the DNAAF19/PR46b family.</text>
</comment>
<dbReference type="Pfam" id="PF13877">
    <property type="entry name" value="RPAP3_C"/>
    <property type="match status" value="1"/>
</dbReference>
<evidence type="ECO:0000313" key="13">
    <source>
        <dbReference type="EnsemblMetazoa" id="XP_014241365.1"/>
    </source>
</evidence>
<dbReference type="RefSeq" id="XP_014241365.1">
    <property type="nucleotide sequence ID" value="XM_014385879.1"/>
</dbReference>
<dbReference type="GeneID" id="106662073"/>
<keyword evidence="5" id="KW-0963">Cytoplasm</keyword>
<dbReference type="OrthoDB" id="447931at2759"/>
<protein>
    <recommendedName>
        <fullName evidence="15">Coiled-coil domain-containing protein 103</fullName>
    </recommendedName>
</protein>
<keyword evidence="9" id="KW-0966">Cell projection</keyword>
<evidence type="ECO:0000256" key="1">
    <source>
        <dbReference type="ARBA" id="ARBA00004048"/>
    </source>
</evidence>
<sequence>MARELSRVIDLTSLEEEVRKTVEADRLYDLQNKAKILAVTDRKVSSYEEFRDRVNAAHLRPLDKKDKIAEDGFKRVWNPIRSQGSAETATMSNQVWDEAPQTFHDILSRIPTPTQRYFYLRESGAEELSRGLRREVPVGVLGDIVEALSAFPNTTEDILFVVSVLDTISKTDRFRLSLDFLTCSEKDMVWSLMDKLTKSFNNRHQDLAEEGVTEWTVQGLREKYCVPGKRPQE</sequence>